<keyword evidence="5" id="KW-0413">Isomerase</keyword>
<dbReference type="Gene3D" id="3.30.300.30">
    <property type="match status" value="1"/>
</dbReference>
<dbReference type="Gene3D" id="3.30.559.10">
    <property type="entry name" value="Chloramphenicol acetyltransferase-like domain"/>
    <property type="match status" value="2"/>
</dbReference>
<evidence type="ECO:0000259" key="4">
    <source>
        <dbReference type="PROSITE" id="PS50075"/>
    </source>
</evidence>
<dbReference type="Gene3D" id="3.40.50.12780">
    <property type="entry name" value="N-terminal domain of ligase-like"/>
    <property type="match status" value="1"/>
</dbReference>
<dbReference type="InterPro" id="IPR009081">
    <property type="entry name" value="PP-bd_ACP"/>
</dbReference>
<dbReference type="PANTHER" id="PTHR45527:SF1">
    <property type="entry name" value="FATTY ACID SYNTHASE"/>
    <property type="match status" value="1"/>
</dbReference>
<reference evidence="5" key="1">
    <citation type="submission" date="2016-03" db="EMBL/GenBank/DDBJ databases">
        <authorList>
            <person name="Ploux O."/>
        </authorList>
    </citation>
    <scope>NUCLEOTIDE SEQUENCE</scope>
    <source>
        <strain evidence="5">UC10</strain>
    </source>
</reference>
<dbReference type="Pfam" id="PF13193">
    <property type="entry name" value="AMP-binding_C"/>
    <property type="match status" value="1"/>
</dbReference>
<dbReference type="InterPro" id="IPR020806">
    <property type="entry name" value="PKS_PP-bd"/>
</dbReference>
<protein>
    <submittedName>
        <fullName evidence="5">Amino acid adenylation domain protein</fullName>
        <ecNumber evidence="5">5.1.1.11</ecNumber>
    </submittedName>
</protein>
<dbReference type="InterPro" id="IPR042099">
    <property type="entry name" value="ANL_N_sf"/>
</dbReference>
<dbReference type="InterPro" id="IPR025110">
    <property type="entry name" value="AMP-bd_C"/>
</dbReference>
<dbReference type="CDD" id="cd05930">
    <property type="entry name" value="A_NRPS"/>
    <property type="match status" value="1"/>
</dbReference>
<dbReference type="InterPro" id="IPR036736">
    <property type="entry name" value="ACP-like_sf"/>
</dbReference>
<dbReference type="GO" id="GO:0044550">
    <property type="term" value="P:secondary metabolite biosynthetic process"/>
    <property type="evidence" value="ECO:0007669"/>
    <property type="project" value="TreeGrafter"/>
</dbReference>
<accession>A0A1Y5PU68</accession>
<dbReference type="Gene3D" id="1.10.1200.10">
    <property type="entry name" value="ACP-like"/>
    <property type="match status" value="1"/>
</dbReference>
<dbReference type="UniPathway" id="UPA00011"/>
<proteinExistence type="predicted"/>
<organism evidence="5">
    <name type="scientific">uncultured Mycobacterium sp</name>
    <dbReference type="NCBI Taxonomy" id="171292"/>
    <lineage>
        <taxon>Bacteria</taxon>
        <taxon>Bacillati</taxon>
        <taxon>Actinomycetota</taxon>
        <taxon>Actinomycetes</taxon>
        <taxon>Mycobacteriales</taxon>
        <taxon>Mycobacteriaceae</taxon>
        <taxon>Mycobacterium</taxon>
        <taxon>environmental samples</taxon>
    </lineage>
</organism>
<dbReference type="InterPro" id="IPR023213">
    <property type="entry name" value="CAT-like_dom_sf"/>
</dbReference>
<dbReference type="InterPro" id="IPR010071">
    <property type="entry name" value="AA_adenyl_dom"/>
</dbReference>
<evidence type="ECO:0000256" key="1">
    <source>
        <dbReference type="ARBA" id="ARBA00001957"/>
    </source>
</evidence>
<dbReference type="Pfam" id="PF00550">
    <property type="entry name" value="PP-binding"/>
    <property type="match status" value="1"/>
</dbReference>
<dbReference type="SUPFAM" id="SSF47336">
    <property type="entry name" value="ACP-like"/>
    <property type="match status" value="1"/>
</dbReference>
<dbReference type="GO" id="GO:0008610">
    <property type="term" value="P:lipid biosynthetic process"/>
    <property type="evidence" value="ECO:0007669"/>
    <property type="project" value="UniProtKB-ARBA"/>
</dbReference>
<dbReference type="Pfam" id="PF00668">
    <property type="entry name" value="Condensation"/>
    <property type="match status" value="1"/>
</dbReference>
<dbReference type="InterPro" id="IPR000873">
    <property type="entry name" value="AMP-dep_synth/lig_dom"/>
</dbReference>
<dbReference type="InterPro" id="IPR045851">
    <property type="entry name" value="AMP-bd_C_sf"/>
</dbReference>
<feature type="domain" description="Carrier" evidence="4">
    <location>
        <begin position="934"/>
        <end position="1008"/>
    </location>
</feature>
<dbReference type="SMART" id="SM00823">
    <property type="entry name" value="PKS_PP"/>
    <property type="match status" value="1"/>
</dbReference>
<evidence type="ECO:0000256" key="3">
    <source>
        <dbReference type="ARBA" id="ARBA00022553"/>
    </source>
</evidence>
<name>A0A1Y5PU68_9MYCO</name>
<dbReference type="EC" id="5.1.1.11" evidence="5"/>
<dbReference type="GO" id="GO:0043041">
    <property type="term" value="P:amino acid activation for nonribosomal peptide biosynthetic process"/>
    <property type="evidence" value="ECO:0007669"/>
    <property type="project" value="TreeGrafter"/>
</dbReference>
<dbReference type="NCBIfam" id="TIGR01733">
    <property type="entry name" value="AA-adenyl-dom"/>
    <property type="match status" value="1"/>
</dbReference>
<dbReference type="Pfam" id="PF00501">
    <property type="entry name" value="AMP-binding"/>
    <property type="match status" value="1"/>
</dbReference>
<dbReference type="InterPro" id="IPR001242">
    <property type="entry name" value="Condensation_dom"/>
</dbReference>
<dbReference type="PANTHER" id="PTHR45527">
    <property type="entry name" value="NONRIBOSOMAL PEPTIDE SYNTHETASE"/>
    <property type="match status" value="1"/>
</dbReference>
<dbReference type="Gene3D" id="3.30.559.30">
    <property type="entry name" value="Nonribosomal peptide synthetase, condensation domain"/>
    <property type="match status" value="2"/>
</dbReference>
<dbReference type="SUPFAM" id="SSF52777">
    <property type="entry name" value="CoA-dependent acyltransferases"/>
    <property type="match status" value="4"/>
</dbReference>
<evidence type="ECO:0000313" key="5">
    <source>
        <dbReference type="EMBL" id="SBS79761.1"/>
    </source>
</evidence>
<comment type="cofactor">
    <cofactor evidence="1">
        <name>pantetheine 4'-phosphate</name>
        <dbReference type="ChEBI" id="CHEBI:47942"/>
    </cofactor>
</comment>
<sequence length="1434" mass="154784">MTTPDIDDVLALSPLQLGLYSRATLIGPDAEDPYVIAMTADVSGPLDVALLRDCASAMLVRHPNLRASFWHQDLPRPVQIVPSTVELPWQQVRADDDQAAALEQYERGRRFTLHDGPLIRFLLIELPGQRWRLVVTAHHIVIDGWSLPVFIGEMLALYRGGGDRDTLPAPRLYRDYIGWLADRDPQVGELLWRQHLAGMPGPTLLSPALGGDGAGLPKRTELTLPAADAEQLAAAARARGVTLNTLLQMAWALILSRLTDRDDVVFGVTVSGRPPELAGVETMVGLFINTIPLRVRLNPNMTVAQHCSALQREAAELRDHSHLTHSQLRTFAGVGEMFDTLLVYESFPPGDVVGGHEFIAGQVRFRPAAMESLTHFPVTIAAYRGDAELTLLVEVTDNALGASSADILGRRVLQTMNRLIDMWDRPLGAVAILLDGEARSTGTPKRPGATSQLGVADRFAETAMAHSDSIALCWDGGQLNYGELHERSDRLAGLLAESGVRTETAVAIRLPRNADYVVAMLGVLKAGGMYVPLEPGMPAGRVESILAQTGATLVIDEDTMAAAHTAPRYSTPTAAGQAAYAVFTSGTTGEPKGVIGTHQALLAYIDDHAERMLRPAAERLGRPLRIGHAWSFAFDAAWQPLAGLLFGHAVHLIDETDRRDAEALVEIIDRHGIDMLDVTPSLFTNLRRAGLLDRGTVRVLALGGEAVGSVDWTDIRKACTQTLLAAHNCYGPTETTVEAVVAAIADHDAPVIGYPTRSTRAVVLDSWLQPVPDGVVGELYLAGEQVTRGYLGRPAETATRFVAVPGGGRMYRTGDLVRRDRDGAYAFIGRADAQIQVRGHRVEPGEIEAVLAEVPGVRHAHVAVHRQAAGPRLIAYIAGDVAVPDLRSVLRNRLPRYMMPHRVVVVEAIPMTANGKVDEAALAAEATTDESPELPGTPTEITLGQAVAQLLGLTEVDIDADLLELGLDSIVALSLVQAARRSGLPLRARLVLECGTLRELAAAADRDNAEELAAGPEPQGPIPALPAVHWLYEHGEPRRLAQIEAITLPPDATADRLRLLLDGIAAGHEMFRSRLDLATMTFLPGDLQTIPLTEVEVSGELGDAVAEHAATAIDRLDPERGYLAEARWLHRPGSAGVLLLVVHVLAMDPGSWRIVLGELTANWSTPVAPAGRSEAAGGVVPDVVGGERVSYRRWAHTLAERAAELDTVEFWAEQLDGDDPVLGARRIRPHVDRFGDLAITVSVTEADITSTLLRAQAPIQEVLAGACARLIARWRDKRGQGDSVPLVALETHGRTGADDTVGLLSAIYPLRIRPGEPMPEITGLPTDYALLRYLRSDTAERLRGFRGPQVLLNYLGRLDLDAGSLLDRGLLAHVPIMTEPNVAVRHELTLVAAVAGGKLVTQWRTVPDIFTDADVAALQSIWQDILQELAEAPR</sequence>
<dbReference type="GO" id="GO:0005829">
    <property type="term" value="C:cytosol"/>
    <property type="evidence" value="ECO:0007669"/>
    <property type="project" value="TreeGrafter"/>
</dbReference>
<dbReference type="SUPFAM" id="SSF56801">
    <property type="entry name" value="Acetyl-CoA synthetase-like"/>
    <property type="match status" value="1"/>
</dbReference>
<dbReference type="GO" id="GO:0047462">
    <property type="term" value="F:phenylalanine racemase (ATP-hydrolyzing) activity"/>
    <property type="evidence" value="ECO:0007669"/>
    <property type="project" value="UniProtKB-EC"/>
</dbReference>
<keyword evidence="2" id="KW-0596">Phosphopantetheine</keyword>
<dbReference type="PROSITE" id="PS50075">
    <property type="entry name" value="CARRIER"/>
    <property type="match status" value="1"/>
</dbReference>
<gene>
    <name evidence="5" type="ORF">MHPYR_90111</name>
</gene>
<evidence type="ECO:0000256" key="2">
    <source>
        <dbReference type="ARBA" id="ARBA00022450"/>
    </source>
</evidence>
<keyword evidence="3" id="KW-0597">Phosphoprotein</keyword>
<dbReference type="EMBL" id="FLQS01000089">
    <property type="protein sequence ID" value="SBS79761.1"/>
    <property type="molecule type" value="Genomic_DNA"/>
</dbReference>
<dbReference type="GO" id="GO:0031177">
    <property type="term" value="F:phosphopantetheine binding"/>
    <property type="evidence" value="ECO:0007669"/>
    <property type="project" value="InterPro"/>
</dbReference>